<keyword evidence="3" id="KW-1185">Reference proteome</keyword>
<reference evidence="2 3" key="1">
    <citation type="submission" date="2016-03" db="EMBL/GenBank/DDBJ databases">
        <title>EvidentialGene: Evidence-directed Construction of Genes on Genomes.</title>
        <authorList>
            <person name="Gilbert D.G."/>
            <person name="Choi J.-H."/>
            <person name="Mockaitis K."/>
            <person name="Colbourne J."/>
            <person name="Pfrender M."/>
        </authorList>
    </citation>
    <scope>NUCLEOTIDE SEQUENCE [LARGE SCALE GENOMIC DNA]</scope>
    <source>
        <strain evidence="2 3">Xinb3</strain>
        <tissue evidence="2">Complete organism</tissue>
    </source>
</reference>
<dbReference type="GO" id="GO:0003676">
    <property type="term" value="F:nucleic acid binding"/>
    <property type="evidence" value="ECO:0007669"/>
    <property type="project" value="InterPro"/>
</dbReference>
<accession>A0A164V383</accession>
<feature type="compositionally biased region" description="Basic and acidic residues" evidence="1">
    <location>
        <begin position="77"/>
        <end position="97"/>
    </location>
</feature>
<dbReference type="AlphaFoldDB" id="A0A164V383"/>
<feature type="compositionally biased region" description="Low complexity" evidence="1">
    <location>
        <begin position="132"/>
        <end position="147"/>
    </location>
</feature>
<feature type="region of interest" description="Disordered" evidence="1">
    <location>
        <begin position="536"/>
        <end position="631"/>
    </location>
</feature>
<evidence type="ECO:0000256" key="1">
    <source>
        <dbReference type="SAM" id="MobiDB-lite"/>
    </source>
</evidence>
<feature type="region of interest" description="Disordered" evidence="1">
    <location>
        <begin position="1"/>
        <end position="218"/>
    </location>
</feature>
<dbReference type="STRING" id="35525.A0A164V383"/>
<organism evidence="2 3">
    <name type="scientific">Daphnia magna</name>
    <dbReference type="NCBI Taxonomy" id="35525"/>
    <lineage>
        <taxon>Eukaryota</taxon>
        <taxon>Metazoa</taxon>
        <taxon>Ecdysozoa</taxon>
        <taxon>Arthropoda</taxon>
        <taxon>Crustacea</taxon>
        <taxon>Branchiopoda</taxon>
        <taxon>Diplostraca</taxon>
        <taxon>Cladocera</taxon>
        <taxon>Anomopoda</taxon>
        <taxon>Daphniidae</taxon>
        <taxon>Daphnia</taxon>
    </lineage>
</organism>
<sequence>MLRSSAKGPGFGGVVSGINIGGEDRAISRGRGRGDGDRGISRGRGRGGGDRGGFRGSSRGRGGGDHEGFRGGGRGRGMGDREGFRGGRGRGMGDRGGFRGRGRGVGFQEGFRGTSRGRGVGMRGDRGGFRGSSGSFRGSDRGVSSRGRGVGTRGDRGGFRGSRGSFRGSDRGSHENGFGRGVRGSWADSDSLGRGGSFGRGRGRGHLAPAVPKQMPNQTQKESEIQLGLQLYVIFKKTPVVIHELEKLPGFHSVSDPPSKKELEKIILFKDIASLEAAKTTLDEHKNVQSAKRMGVESSCRMMLAKFILDLMKLLMKSLCELQFATSEQTRIAFGKLKGICQKIKNLLDIQKYEPMDLIALTGRMQENQALMNKLYLRFSEAYDLKKICDIKKKTGAMEVVLPLYSCTAQFATRKEAVDAVGRLKTKIGENALRFVNLYCESLTTDKNLYPNKIVLRDVSKNVALKDFVTQFPNAISVVIYKKTFPASNFCHAHVGFGTLKEAAEARELTDLKIAGRKVYIFPAYLELMQDLPNLGSPKKKKAVKDVEAEEEPPSKKKKTEKGSEKSADEENPEGRDAERGDVENENAECEDVEDEDAEYVGEEDEEEEDKGEEDESEGEDHHEDEDGESN</sequence>
<protein>
    <submittedName>
        <fullName evidence="2">Uncharacterized protein</fullName>
    </submittedName>
</protein>
<name>A0A164V383_9CRUS</name>
<evidence type="ECO:0000313" key="2">
    <source>
        <dbReference type="EMBL" id="KZS11922.1"/>
    </source>
</evidence>
<dbReference type="SUPFAM" id="SSF54928">
    <property type="entry name" value="RNA-binding domain, RBD"/>
    <property type="match status" value="1"/>
</dbReference>
<dbReference type="EMBL" id="LRGB01001463">
    <property type="protein sequence ID" value="KZS11922.1"/>
    <property type="molecule type" value="Genomic_DNA"/>
</dbReference>
<proteinExistence type="predicted"/>
<dbReference type="Proteomes" id="UP000076858">
    <property type="component" value="Unassembled WGS sequence"/>
</dbReference>
<feature type="compositionally biased region" description="Acidic residues" evidence="1">
    <location>
        <begin position="584"/>
        <end position="631"/>
    </location>
</feature>
<gene>
    <name evidence="2" type="ORF">APZ42_023267</name>
</gene>
<dbReference type="OrthoDB" id="6379121at2759"/>
<comment type="caution">
    <text evidence="2">The sequence shown here is derived from an EMBL/GenBank/DDBJ whole genome shotgun (WGS) entry which is preliminary data.</text>
</comment>
<evidence type="ECO:0000313" key="3">
    <source>
        <dbReference type="Proteomes" id="UP000076858"/>
    </source>
</evidence>
<feature type="compositionally biased region" description="Basic and acidic residues" evidence="1">
    <location>
        <begin position="561"/>
        <end position="583"/>
    </location>
</feature>
<dbReference type="InterPro" id="IPR035979">
    <property type="entry name" value="RBD_domain_sf"/>
</dbReference>
<feature type="compositionally biased region" description="Basic and acidic residues" evidence="1">
    <location>
        <begin position="22"/>
        <end position="40"/>
    </location>
</feature>